<dbReference type="InterPro" id="IPR045724">
    <property type="entry name" value="DUF6078"/>
</dbReference>
<keyword evidence="2" id="KW-1185">Reference proteome</keyword>
<dbReference type="Pfam" id="PF19555">
    <property type="entry name" value="DUF6078"/>
    <property type="match status" value="1"/>
</dbReference>
<name>L1N944_9BACT</name>
<sequence>MYENFSFDLVPACWAVCFINECPMADRCLRHLAGLHMPKDTRFGLAVYPTALVGEQCSEFKQIRIVHAAYGFNALFTEVKQKHAACLRQTIKNFLGGNGSYYRYHHGQLLLMPEQQQWILDLFRELGYTDSLAFDGYKDIYDFT</sequence>
<evidence type="ECO:0000313" key="1">
    <source>
        <dbReference type="EMBL" id="EKY00034.1"/>
    </source>
</evidence>
<reference evidence="1 2" key="1">
    <citation type="submission" date="2012-05" db="EMBL/GenBank/DDBJ databases">
        <authorList>
            <person name="Weinstock G."/>
            <person name="Sodergren E."/>
            <person name="Lobos E.A."/>
            <person name="Fulton L."/>
            <person name="Fulton R."/>
            <person name="Courtney L."/>
            <person name="Fronick C."/>
            <person name="O'Laughlin M."/>
            <person name="Godfrey J."/>
            <person name="Wilson R.M."/>
            <person name="Miner T."/>
            <person name="Farmer C."/>
            <person name="Delehaunty K."/>
            <person name="Cordes M."/>
            <person name="Minx P."/>
            <person name="Tomlinson C."/>
            <person name="Chen J."/>
            <person name="Wollam A."/>
            <person name="Pepin K.H."/>
            <person name="Bhonagiri V."/>
            <person name="Zhang X."/>
            <person name="Suruliraj S."/>
            <person name="Warren W."/>
            <person name="Mitreva M."/>
            <person name="Mardis E.R."/>
            <person name="Wilson R.K."/>
        </authorList>
    </citation>
    <scope>NUCLEOTIDE SEQUENCE [LARGE SCALE GENOMIC DNA]</scope>
    <source>
        <strain evidence="1 2">F0055</strain>
    </source>
</reference>
<dbReference type="PATRIC" id="fig|1127699.3.peg.1326"/>
<organism evidence="1 2">
    <name type="scientific">Hoylesella saccharolytica F0055</name>
    <dbReference type="NCBI Taxonomy" id="1127699"/>
    <lineage>
        <taxon>Bacteria</taxon>
        <taxon>Pseudomonadati</taxon>
        <taxon>Bacteroidota</taxon>
        <taxon>Bacteroidia</taxon>
        <taxon>Bacteroidales</taxon>
        <taxon>Prevotellaceae</taxon>
        <taxon>Hoylesella</taxon>
    </lineage>
</organism>
<dbReference type="STRING" id="1127699.HMPREF9151_01434"/>
<proteinExistence type="predicted"/>
<dbReference type="EMBL" id="AMEP01000094">
    <property type="protein sequence ID" value="EKY00034.1"/>
    <property type="molecule type" value="Genomic_DNA"/>
</dbReference>
<gene>
    <name evidence="1" type="ORF">HMPREF9151_01434</name>
</gene>
<dbReference type="OrthoDB" id="1070184at2"/>
<dbReference type="RefSeq" id="WP_009162748.1">
    <property type="nucleotide sequence ID" value="NZ_KB291002.1"/>
</dbReference>
<protein>
    <submittedName>
        <fullName evidence="1">Uncharacterized protein</fullName>
    </submittedName>
</protein>
<dbReference type="Proteomes" id="UP000010433">
    <property type="component" value="Unassembled WGS sequence"/>
</dbReference>
<dbReference type="HOGENOM" id="CLU_115284_1_0_10"/>
<accession>L1N944</accession>
<comment type="caution">
    <text evidence="1">The sequence shown here is derived from an EMBL/GenBank/DDBJ whole genome shotgun (WGS) entry which is preliminary data.</text>
</comment>
<dbReference type="AlphaFoldDB" id="L1N944"/>
<evidence type="ECO:0000313" key="2">
    <source>
        <dbReference type="Proteomes" id="UP000010433"/>
    </source>
</evidence>